<accession>C8N8U3</accession>
<dbReference type="HOGENOM" id="CLU_018816_14_1_6"/>
<evidence type="ECO:0000313" key="15">
    <source>
        <dbReference type="Proteomes" id="UP000004870"/>
    </source>
</evidence>
<evidence type="ECO:0000259" key="13">
    <source>
        <dbReference type="Pfam" id="PF25967"/>
    </source>
</evidence>
<dbReference type="InterPro" id="IPR058624">
    <property type="entry name" value="MdtA-like_HH"/>
</dbReference>
<dbReference type="GO" id="GO:1990281">
    <property type="term" value="C:efflux pump complex"/>
    <property type="evidence" value="ECO:0007669"/>
    <property type="project" value="TreeGrafter"/>
</dbReference>
<dbReference type="InterPro" id="IPR058627">
    <property type="entry name" value="MdtA-like_C"/>
</dbReference>
<feature type="transmembrane region" description="Helical" evidence="9">
    <location>
        <begin position="12"/>
        <end position="31"/>
    </location>
</feature>
<dbReference type="NCBIfam" id="TIGR01730">
    <property type="entry name" value="RND_mfp"/>
    <property type="match status" value="1"/>
</dbReference>
<evidence type="ECO:0000256" key="8">
    <source>
        <dbReference type="SAM" id="Coils"/>
    </source>
</evidence>
<proteinExistence type="inferred from homology"/>
<dbReference type="SUPFAM" id="SSF111369">
    <property type="entry name" value="HlyD-like secretion proteins"/>
    <property type="match status" value="1"/>
</dbReference>
<evidence type="ECO:0000256" key="7">
    <source>
        <dbReference type="ARBA" id="ARBA00023136"/>
    </source>
</evidence>
<feature type="domain" description="Multidrug resistance protein MdtA-like alpha-helical hairpin" evidence="10">
    <location>
        <begin position="117"/>
        <end position="184"/>
    </location>
</feature>
<dbReference type="EMBL" id="ACKY01000046">
    <property type="protein sequence ID" value="EEV88929.1"/>
    <property type="molecule type" value="Genomic_DNA"/>
</dbReference>
<dbReference type="GO" id="GO:1990961">
    <property type="term" value="P:xenobiotic detoxification by transmembrane export across the plasma membrane"/>
    <property type="evidence" value="ECO:0007669"/>
    <property type="project" value="InterPro"/>
</dbReference>
<feature type="domain" description="Multidrug resistance protein MdtA-like beta-barrel" evidence="12">
    <location>
        <begin position="231"/>
        <end position="321"/>
    </location>
</feature>
<dbReference type="Proteomes" id="UP000004870">
    <property type="component" value="Unassembled WGS sequence"/>
</dbReference>
<dbReference type="InterPro" id="IPR058625">
    <property type="entry name" value="MdtA-like_BSH"/>
</dbReference>
<keyword evidence="7 9" id="KW-0472">Membrane</keyword>
<comment type="caution">
    <text evidence="14">The sequence shown here is derived from an EMBL/GenBank/DDBJ whole genome shotgun (WGS) entry which is preliminary data.</text>
</comment>
<name>C8N8U3_CARH6</name>
<keyword evidence="5" id="KW-0997">Cell inner membrane</keyword>
<dbReference type="GO" id="GO:1990195">
    <property type="term" value="C:macrolide transmembrane transporter complex"/>
    <property type="evidence" value="ECO:0007669"/>
    <property type="project" value="InterPro"/>
</dbReference>
<evidence type="ECO:0000256" key="5">
    <source>
        <dbReference type="ARBA" id="ARBA00022519"/>
    </source>
</evidence>
<dbReference type="GO" id="GO:0015562">
    <property type="term" value="F:efflux transmembrane transporter activity"/>
    <property type="evidence" value="ECO:0007669"/>
    <property type="project" value="TreeGrafter"/>
</dbReference>
<organism evidence="14 15">
    <name type="scientific">Cardiobacterium hominis (strain ATCC 15826 / DSM 8339 / NCTC 10426 / 6573)</name>
    <dbReference type="NCBI Taxonomy" id="638300"/>
    <lineage>
        <taxon>Bacteria</taxon>
        <taxon>Pseudomonadati</taxon>
        <taxon>Pseudomonadota</taxon>
        <taxon>Gammaproteobacteria</taxon>
        <taxon>Cardiobacteriales</taxon>
        <taxon>Cardiobacteriaceae</taxon>
        <taxon>Cardiobacterium</taxon>
    </lineage>
</organism>
<dbReference type="Pfam" id="PF25876">
    <property type="entry name" value="HH_MFP_RND"/>
    <property type="match status" value="1"/>
</dbReference>
<dbReference type="InterPro" id="IPR006143">
    <property type="entry name" value="RND_pump_MFP"/>
</dbReference>
<keyword evidence="3" id="KW-0813">Transport</keyword>
<feature type="domain" description="Multidrug resistance protein MdtA-like C-terminal permuted SH3" evidence="13">
    <location>
        <begin position="327"/>
        <end position="385"/>
    </location>
</feature>
<evidence type="ECO:0000256" key="4">
    <source>
        <dbReference type="ARBA" id="ARBA00022475"/>
    </source>
</evidence>
<dbReference type="Gene3D" id="6.10.140.1990">
    <property type="match status" value="1"/>
</dbReference>
<dbReference type="AlphaFoldDB" id="C8N8U3"/>
<dbReference type="Pfam" id="PF25967">
    <property type="entry name" value="RND-MFP_C"/>
    <property type="match status" value="1"/>
</dbReference>
<keyword evidence="9" id="KW-0812">Transmembrane</keyword>
<keyword evidence="9" id="KW-1133">Transmembrane helix</keyword>
<protein>
    <submittedName>
        <fullName evidence="14">Efflux transporter, RND family, MFP subunit</fullName>
    </submittedName>
</protein>
<evidence type="ECO:0000256" key="9">
    <source>
        <dbReference type="SAM" id="Phobius"/>
    </source>
</evidence>
<dbReference type="PANTHER" id="PTHR30469:SF33">
    <property type="entry name" value="SLR1207 PROTEIN"/>
    <property type="match status" value="1"/>
</dbReference>
<evidence type="ECO:0000259" key="10">
    <source>
        <dbReference type="Pfam" id="PF25876"/>
    </source>
</evidence>
<dbReference type="PANTHER" id="PTHR30469">
    <property type="entry name" value="MULTIDRUG RESISTANCE PROTEIN MDTA"/>
    <property type="match status" value="1"/>
</dbReference>
<reference evidence="14 15" key="1">
    <citation type="submission" date="2009-08" db="EMBL/GenBank/DDBJ databases">
        <authorList>
            <person name="Qin X."/>
            <person name="Bachman B."/>
            <person name="Battles P."/>
            <person name="Bell A."/>
            <person name="Bess C."/>
            <person name="Bickham C."/>
            <person name="Chaboub L."/>
            <person name="Chen D."/>
            <person name="Coyle M."/>
            <person name="Deiros D.R."/>
            <person name="Dinh H."/>
            <person name="Forbes L."/>
            <person name="Fowler G."/>
            <person name="Francisco L."/>
            <person name="Fu Q."/>
            <person name="Gubbala S."/>
            <person name="Hale W."/>
            <person name="Han Y."/>
            <person name="Hemphill L."/>
            <person name="Highlander S.K."/>
            <person name="Hirani K."/>
            <person name="Hogues M."/>
            <person name="Jackson L."/>
            <person name="Jakkamsetti A."/>
            <person name="Javaid M."/>
            <person name="Jiang H."/>
            <person name="Korchina V."/>
            <person name="Kovar C."/>
            <person name="Lara F."/>
            <person name="Lee S."/>
            <person name="Mata R."/>
            <person name="Mathew T."/>
            <person name="Moen C."/>
            <person name="Morales K."/>
            <person name="Munidasa M."/>
            <person name="Nazareth L."/>
            <person name="Ngo R."/>
            <person name="Nguyen L."/>
            <person name="Okwuonu G."/>
            <person name="Ongeri F."/>
            <person name="Patil S."/>
            <person name="Petrosino J."/>
            <person name="Pham C."/>
            <person name="Pham P."/>
            <person name="Pu L.-L."/>
            <person name="Puazo M."/>
            <person name="Raj R."/>
            <person name="Reid J."/>
            <person name="Rouhana J."/>
            <person name="Saada N."/>
            <person name="Shang Y."/>
            <person name="Simmons D."/>
            <person name="Thornton R."/>
            <person name="Warren J."/>
            <person name="Weissenberger G."/>
            <person name="Zhang J."/>
            <person name="Zhang L."/>
            <person name="Zhou C."/>
            <person name="Zhu D."/>
            <person name="Muzny D."/>
            <person name="Worley K."/>
            <person name="Gibbs R."/>
        </authorList>
    </citation>
    <scope>NUCLEOTIDE SEQUENCE [LARGE SCALE GENOMIC DNA]</scope>
    <source>
        <strain evidence="15">ATCC 15826 / DSM 8339 / NCTC 10426 / 6573</strain>
    </source>
</reference>
<dbReference type="Gene3D" id="6.20.50.140">
    <property type="match status" value="1"/>
</dbReference>
<feature type="domain" description="Multidrug resistance protein MdtA-like barrel-sandwich hybrid" evidence="11">
    <location>
        <begin position="70"/>
        <end position="225"/>
    </location>
</feature>
<feature type="coiled-coil region" evidence="8">
    <location>
        <begin position="117"/>
        <end position="189"/>
    </location>
</feature>
<dbReference type="Gene3D" id="2.40.50.100">
    <property type="match status" value="1"/>
</dbReference>
<keyword evidence="4" id="KW-1003">Cell membrane</keyword>
<evidence type="ECO:0000256" key="3">
    <source>
        <dbReference type="ARBA" id="ARBA00022448"/>
    </source>
</evidence>
<evidence type="ECO:0000259" key="12">
    <source>
        <dbReference type="Pfam" id="PF25944"/>
    </source>
</evidence>
<keyword evidence="15" id="KW-1185">Reference proteome</keyword>
<gene>
    <name evidence="14" type="primary">macA</name>
    <name evidence="14" type="ORF">HMPREF0198_0921</name>
</gene>
<comment type="subcellular location">
    <subcellularLocation>
        <location evidence="1">Cell membrane</location>
    </subcellularLocation>
</comment>
<evidence type="ECO:0000313" key="14">
    <source>
        <dbReference type="EMBL" id="EEV88929.1"/>
    </source>
</evidence>
<dbReference type="Gene3D" id="2.40.30.170">
    <property type="match status" value="1"/>
</dbReference>
<dbReference type="GO" id="GO:0019898">
    <property type="term" value="C:extrinsic component of membrane"/>
    <property type="evidence" value="ECO:0007669"/>
    <property type="project" value="InterPro"/>
</dbReference>
<evidence type="ECO:0000256" key="6">
    <source>
        <dbReference type="ARBA" id="ARBA00023054"/>
    </source>
</evidence>
<dbReference type="Pfam" id="PF25917">
    <property type="entry name" value="BSH_RND"/>
    <property type="match status" value="1"/>
</dbReference>
<sequence length="400" mass="41753">MRFLMNSQSGRAGMRFLVFLVIVAAAGYAWWHFRDKPDEAGAIKFITAEVKSGDVAQTVLASGSLQPFKSVKVGAQVSGEISALFVQVGDKVKAGDRIAEIDASTQQNTRDSAAAALASSKAALSAAQAKLREAQQNFNRQQELVKKGAAARESLDAAQASLKSAQSAVEQAKADIRKSQLELDNAGLRLGYTSVTAPMDGVVISVAVEKGQTVNAVQDSPTLVTLAQTNTMTVEAEIAEADVGAVQPGMAAYFTLLGADKTRFEGKLKSIDPAPLATSKNTTSASSSSNDTAVYYYGKMDVPNPDGKLRIGMTANMVINVREAKGVLTIPMTALQTNAQGEDEVQVMAADGKPQPRVVKLGINDGVNTEVVTGLKAGEQVVVSSGTGEGSIPMGPGGPF</sequence>
<dbReference type="STRING" id="2718.CHUV0807_1219"/>
<dbReference type="GO" id="GO:0030313">
    <property type="term" value="C:cell envelope"/>
    <property type="evidence" value="ECO:0007669"/>
    <property type="project" value="UniProtKB-SubCell"/>
</dbReference>
<keyword evidence="6 8" id="KW-0175">Coiled coil</keyword>
<comment type="similarity">
    <text evidence="2">Belongs to the membrane fusion protein (MFP) (TC 8.A.1) family.</text>
</comment>
<dbReference type="Pfam" id="PF25944">
    <property type="entry name" value="Beta-barrel_RND"/>
    <property type="match status" value="1"/>
</dbReference>
<evidence type="ECO:0000256" key="2">
    <source>
        <dbReference type="ARBA" id="ARBA00009477"/>
    </source>
</evidence>
<evidence type="ECO:0000256" key="1">
    <source>
        <dbReference type="ARBA" id="ARBA00004236"/>
    </source>
</evidence>
<dbReference type="InterPro" id="IPR058626">
    <property type="entry name" value="MdtA-like_b-barrel"/>
</dbReference>
<evidence type="ECO:0000259" key="11">
    <source>
        <dbReference type="Pfam" id="PF25917"/>
    </source>
</evidence>
<dbReference type="InterPro" id="IPR030190">
    <property type="entry name" value="MacA_alpha-hairpin_sf"/>
</dbReference>